<dbReference type="InterPro" id="IPR045865">
    <property type="entry name" value="ACT-like_dom_sf"/>
</dbReference>
<dbReference type="Pfam" id="PF19571">
    <property type="entry name" value="ACT_8"/>
    <property type="match status" value="1"/>
</dbReference>
<sequence>MLNQVSLFTENNEGGLFKITTILAKANINIYTMLANDSAEFGIVRLIVDKAETAIEVLKAEGYQCRQDKVIAVEMNDTPGYLDGILSAIHGANIDISYLYISFNRDNVKPVVVFKTNEPETATFLIGRGYKLLETF</sequence>
<evidence type="ECO:0000259" key="1">
    <source>
        <dbReference type="PROSITE" id="PS51671"/>
    </source>
</evidence>
<dbReference type="SUPFAM" id="SSF55021">
    <property type="entry name" value="ACT-like"/>
    <property type="match status" value="2"/>
</dbReference>
<dbReference type="AlphaFoldDB" id="A0A1Q6R2D5"/>
<dbReference type="RefSeq" id="WP_021719676.1">
    <property type="nucleotide sequence ID" value="NZ_CATZLJ010000077.1"/>
</dbReference>
<dbReference type="InterPro" id="IPR002912">
    <property type="entry name" value="ACT_dom"/>
</dbReference>
<accession>A0A1Q6R2D5</accession>
<dbReference type="EMBL" id="MNTG01000045">
    <property type="protein sequence ID" value="OLA36476.1"/>
    <property type="molecule type" value="Genomic_DNA"/>
</dbReference>
<dbReference type="Proteomes" id="UP000186777">
    <property type="component" value="Unassembled WGS sequence"/>
</dbReference>
<dbReference type="InterPro" id="IPR045739">
    <property type="entry name" value="ACT_dom_pair"/>
</dbReference>
<dbReference type="PROSITE" id="PS51671">
    <property type="entry name" value="ACT"/>
    <property type="match status" value="1"/>
</dbReference>
<name>A0A1Q6R2D5_9FIRM</name>
<evidence type="ECO:0000313" key="3">
    <source>
        <dbReference type="Proteomes" id="UP000186777"/>
    </source>
</evidence>
<proteinExistence type="predicted"/>
<gene>
    <name evidence="2" type="ORF">BHW43_10060</name>
</gene>
<comment type="caution">
    <text evidence="2">The sequence shown here is derived from an EMBL/GenBank/DDBJ whole genome shotgun (WGS) entry which is preliminary data.</text>
</comment>
<reference evidence="2 3" key="1">
    <citation type="journal article" date="2016" name="Nat. Biotechnol.">
        <title>Measurement of bacterial replication rates in microbial communities.</title>
        <authorList>
            <person name="Brown C.T."/>
            <person name="Olm M.R."/>
            <person name="Thomas B.C."/>
            <person name="Banfield J.F."/>
        </authorList>
    </citation>
    <scope>NUCLEOTIDE SEQUENCE [LARGE SCALE GENOMIC DNA]</scope>
    <source>
        <strain evidence="2">46_33</strain>
    </source>
</reference>
<dbReference type="STRING" id="626940.BHW43_10060"/>
<feature type="domain" description="ACT" evidence="1">
    <location>
        <begin position="4"/>
        <end position="80"/>
    </location>
</feature>
<organism evidence="2 3">
    <name type="scientific">Phascolarctobacterium succinatutens</name>
    <dbReference type="NCBI Taxonomy" id="626940"/>
    <lineage>
        <taxon>Bacteria</taxon>
        <taxon>Bacillati</taxon>
        <taxon>Bacillota</taxon>
        <taxon>Negativicutes</taxon>
        <taxon>Acidaminococcales</taxon>
        <taxon>Acidaminococcaceae</taxon>
        <taxon>Phascolarctobacterium</taxon>
    </lineage>
</organism>
<dbReference type="PANTHER" id="PTHR40099">
    <property type="entry name" value="ACETOLACTATE SYNTHASE, SMALL SUBUNIT"/>
    <property type="match status" value="1"/>
</dbReference>
<dbReference type="Gene3D" id="3.30.2130.10">
    <property type="entry name" value="VC0802-like"/>
    <property type="match status" value="1"/>
</dbReference>
<evidence type="ECO:0000313" key="2">
    <source>
        <dbReference type="EMBL" id="OLA36476.1"/>
    </source>
</evidence>
<protein>
    <submittedName>
        <fullName evidence="2">Amino acid-binding protein</fullName>
    </submittedName>
</protein>
<dbReference type="PANTHER" id="PTHR40099:SF1">
    <property type="entry name" value="ACETOLACTATE SYNTHASE, SMALL SUBUNIT"/>
    <property type="match status" value="1"/>
</dbReference>